<name>A0ABZ2KKC2_9BACT</name>
<dbReference type="RefSeq" id="WP_394849755.1">
    <property type="nucleotide sequence ID" value="NZ_CP089982.1"/>
</dbReference>
<accession>A0ABZ2KKC2</accession>
<evidence type="ECO:0000313" key="2">
    <source>
        <dbReference type="Proteomes" id="UP001379533"/>
    </source>
</evidence>
<reference evidence="1 2" key="1">
    <citation type="submission" date="2021-12" db="EMBL/GenBank/DDBJ databases">
        <title>Discovery of the Pendulisporaceae a myxobacterial family with distinct sporulation behavior and unique specialized metabolism.</title>
        <authorList>
            <person name="Garcia R."/>
            <person name="Popoff A."/>
            <person name="Bader C.D."/>
            <person name="Loehr J."/>
            <person name="Walesch S."/>
            <person name="Walt C."/>
            <person name="Boldt J."/>
            <person name="Bunk B."/>
            <person name="Haeckl F.J.F.P.J."/>
            <person name="Gunesch A.P."/>
            <person name="Birkelbach J."/>
            <person name="Nuebel U."/>
            <person name="Pietschmann T."/>
            <person name="Bach T."/>
            <person name="Mueller R."/>
        </authorList>
    </citation>
    <scope>NUCLEOTIDE SEQUENCE [LARGE SCALE GENOMIC DNA]</scope>
    <source>
        <strain evidence="1 2">MSr12523</strain>
    </source>
</reference>
<sequence>MSGTKLGGLITEIATLKNDVRPETYVQTEAQIRNLMRGVPACVRDDLALSAQRLADLSALAQRNPKIRHKAQAAIRTLQEAQQPFAALNETTGLMDLMDGCGNLDSALSDANTLFLLSELPEYR</sequence>
<dbReference type="Proteomes" id="UP001379533">
    <property type="component" value="Chromosome"/>
</dbReference>
<keyword evidence="2" id="KW-1185">Reference proteome</keyword>
<protein>
    <submittedName>
        <fullName evidence="1">Uncharacterized protein</fullName>
    </submittedName>
</protein>
<organism evidence="1 2">
    <name type="scientific">Pendulispora brunnea</name>
    <dbReference type="NCBI Taxonomy" id="2905690"/>
    <lineage>
        <taxon>Bacteria</taxon>
        <taxon>Pseudomonadati</taxon>
        <taxon>Myxococcota</taxon>
        <taxon>Myxococcia</taxon>
        <taxon>Myxococcales</taxon>
        <taxon>Sorangiineae</taxon>
        <taxon>Pendulisporaceae</taxon>
        <taxon>Pendulispora</taxon>
    </lineage>
</organism>
<proteinExistence type="predicted"/>
<evidence type="ECO:0000313" key="1">
    <source>
        <dbReference type="EMBL" id="WXA99122.1"/>
    </source>
</evidence>
<dbReference type="EMBL" id="CP089982">
    <property type="protein sequence ID" value="WXA99122.1"/>
    <property type="molecule type" value="Genomic_DNA"/>
</dbReference>
<gene>
    <name evidence="1" type="ORF">LZC95_20155</name>
</gene>